<dbReference type="EMBL" id="JBIRUQ010000002">
    <property type="protein sequence ID" value="MFI1461493.1"/>
    <property type="molecule type" value="Genomic_DNA"/>
</dbReference>
<accession>A0ABW7TKC4</accession>
<gene>
    <name evidence="2" type="ORF">ACH4WX_12315</name>
</gene>
<feature type="compositionally biased region" description="Acidic residues" evidence="1">
    <location>
        <begin position="429"/>
        <end position="440"/>
    </location>
</feature>
<feature type="region of interest" description="Disordered" evidence="1">
    <location>
        <begin position="738"/>
        <end position="778"/>
    </location>
</feature>
<feature type="region of interest" description="Disordered" evidence="1">
    <location>
        <begin position="388"/>
        <end position="635"/>
    </location>
</feature>
<dbReference type="Proteomes" id="UP001611263">
    <property type="component" value="Unassembled WGS sequence"/>
</dbReference>
<dbReference type="RefSeq" id="WP_051157310.1">
    <property type="nucleotide sequence ID" value="NZ_JBIRUQ010000002.1"/>
</dbReference>
<feature type="region of interest" description="Disordered" evidence="1">
    <location>
        <begin position="83"/>
        <end position="116"/>
    </location>
</feature>
<dbReference type="InterPro" id="IPR036426">
    <property type="entry name" value="Bulb-type_lectin_dom_sf"/>
</dbReference>
<proteinExistence type="predicted"/>
<evidence type="ECO:0000256" key="1">
    <source>
        <dbReference type="SAM" id="MobiDB-lite"/>
    </source>
</evidence>
<feature type="compositionally biased region" description="Gly residues" evidence="1">
    <location>
        <begin position="550"/>
        <end position="559"/>
    </location>
</feature>
<feature type="compositionally biased region" description="Acidic residues" evidence="1">
    <location>
        <begin position="452"/>
        <end position="465"/>
    </location>
</feature>
<feature type="compositionally biased region" description="Basic and acidic residues" evidence="1">
    <location>
        <begin position="560"/>
        <end position="580"/>
    </location>
</feature>
<feature type="compositionally biased region" description="Basic and acidic residues" evidence="1">
    <location>
        <begin position="498"/>
        <end position="510"/>
    </location>
</feature>
<reference evidence="2 3" key="1">
    <citation type="submission" date="2024-10" db="EMBL/GenBank/DDBJ databases">
        <title>The Natural Products Discovery Center: Release of the First 8490 Sequenced Strains for Exploring Actinobacteria Biosynthetic Diversity.</title>
        <authorList>
            <person name="Kalkreuter E."/>
            <person name="Kautsar S.A."/>
            <person name="Yang D."/>
            <person name="Bader C.D."/>
            <person name="Teijaro C.N."/>
            <person name="Fluegel L."/>
            <person name="Davis C.M."/>
            <person name="Simpson J.R."/>
            <person name="Lauterbach L."/>
            <person name="Steele A.D."/>
            <person name="Gui C."/>
            <person name="Meng S."/>
            <person name="Li G."/>
            <person name="Viehrig K."/>
            <person name="Ye F."/>
            <person name="Su P."/>
            <person name="Kiefer A.F."/>
            <person name="Nichols A."/>
            <person name="Cepeda A.J."/>
            <person name="Yan W."/>
            <person name="Fan B."/>
            <person name="Jiang Y."/>
            <person name="Adhikari A."/>
            <person name="Zheng C.-J."/>
            <person name="Schuster L."/>
            <person name="Cowan T.M."/>
            <person name="Smanski M.J."/>
            <person name="Chevrette M.G."/>
            <person name="De Carvalho L.P.S."/>
            <person name="Shen B."/>
        </authorList>
    </citation>
    <scope>NUCLEOTIDE SEQUENCE [LARGE SCALE GENOMIC DNA]</scope>
    <source>
        <strain evidence="2 3">NPDC020568</strain>
    </source>
</reference>
<organism evidence="2 3">
    <name type="scientific">Nocardia carnea</name>
    <dbReference type="NCBI Taxonomy" id="37328"/>
    <lineage>
        <taxon>Bacteria</taxon>
        <taxon>Bacillati</taxon>
        <taxon>Actinomycetota</taxon>
        <taxon>Actinomycetes</taxon>
        <taxon>Mycobacteriales</taxon>
        <taxon>Nocardiaceae</taxon>
        <taxon>Nocardia</taxon>
    </lineage>
</organism>
<keyword evidence="3" id="KW-1185">Reference proteome</keyword>
<feature type="compositionally biased region" description="Basic and acidic residues" evidence="1">
    <location>
        <begin position="98"/>
        <end position="116"/>
    </location>
</feature>
<evidence type="ECO:0000313" key="2">
    <source>
        <dbReference type="EMBL" id="MFI1461493.1"/>
    </source>
</evidence>
<protein>
    <submittedName>
        <fullName evidence="2">Uncharacterized protein</fullName>
    </submittedName>
</protein>
<dbReference type="Gene3D" id="2.90.10.10">
    <property type="entry name" value="Bulb-type lectin domain"/>
    <property type="match status" value="1"/>
</dbReference>
<evidence type="ECO:0000313" key="3">
    <source>
        <dbReference type="Proteomes" id="UP001611263"/>
    </source>
</evidence>
<feature type="compositionally biased region" description="Pro residues" evidence="1">
    <location>
        <begin position="766"/>
        <end position="778"/>
    </location>
</feature>
<comment type="caution">
    <text evidence="2">The sequence shown here is derived from an EMBL/GenBank/DDBJ whole genome shotgun (WGS) entry which is preliminary data.</text>
</comment>
<name>A0ABW7TKC4_9NOCA</name>
<sequence length="778" mass="83095">MGNGENFLNPGESLEDGQWMVSENGDYKVGMQDGQLVTMHVPSETTTQLSSGDGGNALKFTEEERSWWPNGWTGQRGLHTLRLDGDNGHTWSATPDNGDNRGGPDGDWHQGGDHKPDQFVVTNDGQLVALSDVPGDWSGNYSDLDPDKILWAAQTEEAHAEFQEEISSAKPEKGDKFSDFPLQITTFSGASETLKEFRRIANMALLDVMDQMGAVDSKDASSPEFLRYLRDARQEKADGNKIIYDDFLAEDFVAPLSTDVRDSEGETTDSYENASIAVSALEQSWISRDMKLEDLTHEVNGLNDDTYIDMYDHIQTANDDIEEALRGVEGQGPGQGKMYTEEGIQNIAEESAIYGIISEAVLYCTEKVWTFAETVADLDYPVAPADPIFKQFDAPEPEPEPEPQPEPEPEPEPEPQPEPEPEPQPQPEPEPEPADSEFEGSQETGNETGEGTGEETGESTTDADTELAAVGEEFSNILGGSTSTPEGSATEDLLGGGEEGKPSSLEDRVMEYINGDTGNAGGGATPTPTPTPQPGMDPGILGALPLLSGVMGGNGPFGGGEKDGDKGKDDDERGRDRDRQIPGPPQQSPGMPVATDPGTAITAQPAVVAPTDTGAPPLVSTPGATVDWPVPGDPESKIKVPQGVSDALTRQQGNPAIDAGSAYAGTPGEQTVEKPWQVVDVSALRTGDVIAWENHSAVVVDNGSGPQYLENGELVPLNQSNLDNPQYGKFQNYFHPTGLDAAGGTSMQVPEAPTEMPEPKITTSQPPEPPPIPGPEEV</sequence>
<feature type="compositionally biased region" description="Acidic residues" evidence="1">
    <location>
        <begin position="395"/>
        <end position="421"/>
    </location>
</feature>
<dbReference type="GeneID" id="93509663"/>
<feature type="compositionally biased region" description="Polar residues" evidence="1">
    <location>
        <begin position="478"/>
        <end position="487"/>
    </location>
</feature>